<dbReference type="EMBL" id="JAPNKA010000001">
    <property type="protein sequence ID" value="MCY1078928.1"/>
    <property type="molecule type" value="Genomic_DNA"/>
</dbReference>
<protein>
    <submittedName>
        <fullName evidence="3">DUF4091 domain-containing protein</fullName>
    </submittedName>
</protein>
<dbReference type="Pfam" id="PF22680">
    <property type="entry name" value="Glyco_hydro_123_N_2"/>
    <property type="match status" value="1"/>
</dbReference>
<gene>
    <name evidence="3" type="ORF">OV287_31155</name>
</gene>
<evidence type="ECO:0000313" key="3">
    <source>
        <dbReference type="EMBL" id="MCY1078928.1"/>
    </source>
</evidence>
<sequence>MRALRCVLGVLALVLGGPVQASLNPSAWGVSAMEKVRPNTAPGSSPRVQLFAARNEFVSFQVGLYGGETGWSGVRASLPALEGPSRIEGKNLVLYRETLLSITKPTTPYTEVGEWPDGLVPDVDETVGEHRQAFPMDVPARESRALWVDVLVPMDAPPGEYHGTVEVVGGGYFARVDVSLTVVDWVMPSTPSLRTNFLVWTPAVCQAFTGQRECAREDLLRLLSYLQKLGLEHRLTFTSRFEPHNVLDWSSFDAGWAPFLAGTEPLRLPGARMTGVLYSGPLTPESLSDFSAQAGARGWLPLTFNFVGDEPPWGLTFEEARAHATLSKQTAPEMRTMVTITSLTELEWQQMTDIIDIAAVMVNFLYKPHTPRSLSAEDRLARSEAFLRLPNRELWLYQSCMSHGCGGPTPENLPGQGWPSYMVDRPAAKARGMQWVAFLEGATGEHYYEVAMKLSTAWTDQNAFGGNGDGTLIYPGTVPMVGGTTEVPLPSMRLKLIRQGIQDYEWLKLVSDKGDRAFAMEVAREVVPAPWRVPDRGEAFEQARVRLIHRYLTLIGAEIPPSMEAFLRDIPAPPPRDVIDPVRQAQ</sequence>
<feature type="domain" description="Glycoside hydrolase 123 N-terminal" evidence="2">
    <location>
        <begin position="107"/>
        <end position="167"/>
    </location>
</feature>
<feature type="chain" id="PRO_5046468425" evidence="1">
    <location>
        <begin position="22"/>
        <end position="586"/>
    </location>
</feature>
<evidence type="ECO:0000313" key="4">
    <source>
        <dbReference type="Proteomes" id="UP001207654"/>
    </source>
</evidence>
<reference evidence="3 4" key="1">
    <citation type="submission" date="2022-11" db="EMBL/GenBank/DDBJ databases">
        <title>Minimal conservation of predation-associated metabolite biosynthetic gene clusters underscores biosynthetic potential of Myxococcota including descriptions for ten novel species: Archangium lansinium sp. nov., Myxococcus landrumus sp. nov., Nannocystis bai.</title>
        <authorList>
            <person name="Ahearne A."/>
            <person name="Stevens C."/>
            <person name="Phillips K."/>
        </authorList>
    </citation>
    <scope>NUCLEOTIDE SEQUENCE [LARGE SCALE GENOMIC DNA]</scope>
    <source>
        <strain evidence="3 4">MIWBW</strain>
    </source>
</reference>
<dbReference type="RefSeq" id="WP_267537686.1">
    <property type="nucleotide sequence ID" value="NZ_JAPNKA010000001.1"/>
</dbReference>
<evidence type="ECO:0000256" key="1">
    <source>
        <dbReference type="SAM" id="SignalP"/>
    </source>
</evidence>
<keyword evidence="4" id="KW-1185">Reference proteome</keyword>
<dbReference type="Proteomes" id="UP001207654">
    <property type="component" value="Unassembled WGS sequence"/>
</dbReference>
<proteinExistence type="predicted"/>
<accession>A0ABT4AB75</accession>
<comment type="caution">
    <text evidence="3">The sequence shown here is derived from an EMBL/GenBank/DDBJ whole genome shotgun (WGS) entry which is preliminary data.</text>
</comment>
<name>A0ABT4AB75_9BACT</name>
<feature type="signal peptide" evidence="1">
    <location>
        <begin position="1"/>
        <end position="21"/>
    </location>
</feature>
<keyword evidence="1" id="KW-0732">Signal</keyword>
<dbReference type="InterPro" id="IPR053850">
    <property type="entry name" value="Glyco_hydro_123_N_2"/>
</dbReference>
<organism evidence="3 4">
    <name type="scientific">Archangium lansingense</name>
    <dbReference type="NCBI Taxonomy" id="2995310"/>
    <lineage>
        <taxon>Bacteria</taxon>
        <taxon>Pseudomonadati</taxon>
        <taxon>Myxococcota</taxon>
        <taxon>Myxococcia</taxon>
        <taxon>Myxococcales</taxon>
        <taxon>Cystobacterineae</taxon>
        <taxon>Archangiaceae</taxon>
        <taxon>Archangium</taxon>
    </lineage>
</organism>
<evidence type="ECO:0000259" key="2">
    <source>
        <dbReference type="Pfam" id="PF22680"/>
    </source>
</evidence>